<keyword evidence="2" id="KW-0812">Transmembrane</keyword>
<reference evidence="3 4" key="1">
    <citation type="submission" date="2020-08" db="EMBL/GenBank/DDBJ databases">
        <title>Genome sequence of Diaphorobacter aerolatus KACC 16536T.</title>
        <authorList>
            <person name="Hyun D.-W."/>
            <person name="Bae J.-W."/>
        </authorList>
    </citation>
    <scope>NUCLEOTIDE SEQUENCE [LARGE SCALE GENOMIC DNA]</scope>
    <source>
        <strain evidence="3 4">KACC 16536</strain>
    </source>
</reference>
<protein>
    <submittedName>
        <fullName evidence="3">Uncharacterized protein</fullName>
    </submittedName>
</protein>
<organism evidence="3 4">
    <name type="scientific">Diaphorobacter aerolatus</name>
    <dbReference type="NCBI Taxonomy" id="1288495"/>
    <lineage>
        <taxon>Bacteria</taxon>
        <taxon>Pseudomonadati</taxon>
        <taxon>Pseudomonadota</taxon>
        <taxon>Betaproteobacteria</taxon>
        <taxon>Burkholderiales</taxon>
        <taxon>Comamonadaceae</taxon>
        <taxon>Diaphorobacter</taxon>
    </lineage>
</organism>
<evidence type="ECO:0000256" key="1">
    <source>
        <dbReference type="SAM" id="Coils"/>
    </source>
</evidence>
<dbReference type="KEGG" id="daer:H9K75_17440"/>
<feature type="coiled-coil region" evidence="1">
    <location>
        <begin position="222"/>
        <end position="270"/>
    </location>
</feature>
<proteinExistence type="predicted"/>
<dbReference type="Proteomes" id="UP000516028">
    <property type="component" value="Chromosome"/>
</dbReference>
<gene>
    <name evidence="3" type="ORF">H9K75_17440</name>
</gene>
<sequence>MTDKRRALYRNFSPMTVFQKIFLQSYRTLAAAILITVLLVASSYFFTIILYSANRTWVAPIILTKASPRVMATGAEAFRARQGLATLQIASESLRREIAVIDEQAIAVGNLMARYDLALREETVANAAFVKSISQLKSSKMADDYRASTILAASKATEQSIDQELAAGLITKEVAARARAQVVSMESNVTSAKLGTVALSQQIHDLNSGIDTMRGDAKSSKALESQSRVATLKQQLAALEIQRFRNNAELKNKNTEIQELQAIVDTVEATPYFRIAQDNELSALFAFVPYENESAVAMGKAIYSCWAKVVACARVGTVKWIGSDEEKGFHPIFQRDIRGFLIQLDLENPSAAKEQVLFLGSAPLFL</sequence>
<dbReference type="EMBL" id="CP060783">
    <property type="protein sequence ID" value="QNP47894.1"/>
    <property type="molecule type" value="Genomic_DNA"/>
</dbReference>
<keyword evidence="2" id="KW-1133">Transmembrane helix</keyword>
<keyword evidence="1" id="KW-0175">Coiled coil</keyword>
<keyword evidence="4" id="KW-1185">Reference proteome</keyword>
<evidence type="ECO:0000313" key="3">
    <source>
        <dbReference type="EMBL" id="QNP47894.1"/>
    </source>
</evidence>
<evidence type="ECO:0000313" key="4">
    <source>
        <dbReference type="Proteomes" id="UP000516028"/>
    </source>
</evidence>
<dbReference type="AlphaFoldDB" id="A0A7H0GHX8"/>
<keyword evidence="2" id="KW-0472">Membrane</keyword>
<evidence type="ECO:0000256" key="2">
    <source>
        <dbReference type="SAM" id="Phobius"/>
    </source>
</evidence>
<feature type="transmembrane region" description="Helical" evidence="2">
    <location>
        <begin position="29"/>
        <end position="51"/>
    </location>
</feature>
<name>A0A7H0GHX8_9BURK</name>
<accession>A0A7H0GHX8</accession>